<dbReference type="Proteomes" id="UP000196581">
    <property type="component" value="Unassembled WGS sequence"/>
</dbReference>
<accession>A0A1X6WZD1</accession>
<gene>
    <name evidence="2" type="ORF">FM105_02495</name>
</gene>
<dbReference type="AlphaFoldDB" id="A0A1X6WZD1"/>
<evidence type="ECO:0000313" key="3">
    <source>
        <dbReference type="Proteomes" id="UP000196581"/>
    </source>
</evidence>
<dbReference type="Pfam" id="PF21790">
    <property type="entry name" value="OGG"/>
    <property type="match status" value="1"/>
</dbReference>
<feature type="compositionally biased region" description="Polar residues" evidence="1">
    <location>
        <begin position="1"/>
        <end position="13"/>
    </location>
</feature>
<dbReference type="RefSeq" id="WP_087004080.1">
    <property type="nucleotide sequence ID" value="NZ_FWFF01000001.1"/>
</dbReference>
<evidence type="ECO:0000256" key="1">
    <source>
        <dbReference type="SAM" id="MobiDB-lite"/>
    </source>
</evidence>
<feature type="region of interest" description="Disordered" evidence="1">
    <location>
        <begin position="1"/>
        <end position="43"/>
    </location>
</feature>
<dbReference type="InterPro" id="IPR048868">
    <property type="entry name" value="OGG-like_put"/>
</dbReference>
<feature type="compositionally biased region" description="Basic and acidic residues" evidence="1">
    <location>
        <begin position="302"/>
        <end position="317"/>
    </location>
</feature>
<dbReference type="EMBL" id="FWFF01000001">
    <property type="protein sequence ID" value="SLM91224.1"/>
    <property type="molecule type" value="Genomic_DNA"/>
</dbReference>
<feature type="region of interest" description="Disordered" evidence="1">
    <location>
        <begin position="288"/>
        <end position="324"/>
    </location>
</feature>
<evidence type="ECO:0000313" key="2">
    <source>
        <dbReference type="EMBL" id="SLM91224.1"/>
    </source>
</evidence>
<sequence>MTTSHEPGSTSDTAADARSTGPESDGTASAASNSPLAFPAPPEPLEELMAAPLTPQKRFTVPKASWIRKFGEIPHASDAIAGLPAWMNRDSAIAAFSSHWPDDPVGAFTATMAWAYGERAGYAGYRVARILTASSRPEGREENPRVRTALRTSLEVAMRDGAVEGFSYLNDCTHKVKSHQGTDADLLVGVDCGRIYGLGPSFFTKWLHIGTLALSQESTSTHPPAPMLDSQATAWLNTHARIVDEDCLAQDEAQKAAVIHRKWHADASSPECTDHCLFLGADEARRDAGGSHTAGTHADGPFADRAHADGAHTDRVRRTPTTPEGDLLRLRAGRTDDYSRYIDLLSAWGEPYGLRAVDVSDRIYRLIRDDGEQDSRVTEELAIG</sequence>
<reference evidence="3" key="1">
    <citation type="submission" date="2017-02" db="EMBL/GenBank/DDBJ databases">
        <authorList>
            <person name="Dridi B."/>
        </authorList>
    </citation>
    <scope>NUCLEOTIDE SEQUENCE [LARGE SCALE GENOMIC DNA]</scope>
    <source>
        <strain evidence="3">B Co 03.10</strain>
    </source>
</reference>
<keyword evidence="3" id="KW-1185">Reference proteome</keyword>
<protein>
    <submittedName>
        <fullName evidence="2">Uncharacterized protein</fullName>
    </submittedName>
</protein>
<name>A0A1X6WZD1_9MICO</name>
<proteinExistence type="predicted"/>
<organism evidence="2 3">
    <name type="scientific">Brevibacterium yomogidense</name>
    <dbReference type="NCBI Taxonomy" id="946573"/>
    <lineage>
        <taxon>Bacteria</taxon>
        <taxon>Bacillati</taxon>
        <taxon>Actinomycetota</taxon>
        <taxon>Actinomycetes</taxon>
        <taxon>Micrococcales</taxon>
        <taxon>Brevibacteriaceae</taxon>
        <taxon>Brevibacterium</taxon>
    </lineage>
</organism>